<accession>A0A420I3L9</accession>
<protein>
    <submittedName>
        <fullName evidence="1">Uncharacterized protein</fullName>
    </submittedName>
</protein>
<gene>
    <name evidence="1" type="ORF">GcM3_133031</name>
</gene>
<dbReference type="EMBL" id="MCBQ01013329">
    <property type="protein sequence ID" value="RKF64319.1"/>
    <property type="molecule type" value="Genomic_DNA"/>
</dbReference>
<evidence type="ECO:0000313" key="2">
    <source>
        <dbReference type="Proteomes" id="UP000283383"/>
    </source>
</evidence>
<sequence>MAIVDVGQAEIVIKKIQQCKILELYMWHKVPDLVRDFNKSLDILGSYSTLEKKPGRNFLYRQWVVWFTMAKAYQEKSSS</sequence>
<proteinExistence type="predicted"/>
<keyword evidence="2" id="KW-1185">Reference proteome</keyword>
<name>A0A420I3L9_9PEZI</name>
<evidence type="ECO:0000313" key="1">
    <source>
        <dbReference type="EMBL" id="RKF64319.1"/>
    </source>
</evidence>
<reference evidence="1 2" key="1">
    <citation type="journal article" date="2018" name="BMC Genomics">
        <title>Comparative genome analyses reveal sequence features reflecting distinct modes of host-adaptation between dicot and monocot powdery mildew.</title>
        <authorList>
            <person name="Wu Y."/>
            <person name="Ma X."/>
            <person name="Pan Z."/>
            <person name="Kale S.D."/>
            <person name="Song Y."/>
            <person name="King H."/>
            <person name="Zhang Q."/>
            <person name="Presley C."/>
            <person name="Deng X."/>
            <person name="Wei C.I."/>
            <person name="Xiao S."/>
        </authorList>
    </citation>
    <scope>NUCLEOTIDE SEQUENCE [LARGE SCALE GENOMIC DNA]</scope>
    <source>
        <strain evidence="1">UMSG3</strain>
    </source>
</reference>
<dbReference type="AlphaFoldDB" id="A0A420I3L9"/>
<dbReference type="Proteomes" id="UP000283383">
    <property type="component" value="Unassembled WGS sequence"/>
</dbReference>
<organism evidence="1 2">
    <name type="scientific">Golovinomyces cichoracearum</name>
    <dbReference type="NCBI Taxonomy" id="62708"/>
    <lineage>
        <taxon>Eukaryota</taxon>
        <taxon>Fungi</taxon>
        <taxon>Dikarya</taxon>
        <taxon>Ascomycota</taxon>
        <taxon>Pezizomycotina</taxon>
        <taxon>Leotiomycetes</taxon>
        <taxon>Erysiphales</taxon>
        <taxon>Erysiphaceae</taxon>
        <taxon>Golovinomyces</taxon>
    </lineage>
</organism>
<comment type="caution">
    <text evidence="1">The sequence shown here is derived from an EMBL/GenBank/DDBJ whole genome shotgun (WGS) entry which is preliminary data.</text>
</comment>